<dbReference type="Proteomes" id="UP001270362">
    <property type="component" value="Unassembled WGS sequence"/>
</dbReference>
<organism evidence="2 3">
    <name type="scientific">Podospora appendiculata</name>
    <dbReference type="NCBI Taxonomy" id="314037"/>
    <lineage>
        <taxon>Eukaryota</taxon>
        <taxon>Fungi</taxon>
        <taxon>Dikarya</taxon>
        <taxon>Ascomycota</taxon>
        <taxon>Pezizomycotina</taxon>
        <taxon>Sordariomycetes</taxon>
        <taxon>Sordariomycetidae</taxon>
        <taxon>Sordariales</taxon>
        <taxon>Podosporaceae</taxon>
        <taxon>Podospora</taxon>
    </lineage>
</organism>
<evidence type="ECO:0000256" key="1">
    <source>
        <dbReference type="SAM" id="MobiDB-lite"/>
    </source>
</evidence>
<gene>
    <name evidence="2" type="ORF">B0T22DRAFT_489690</name>
</gene>
<sequence>MSATRVSKVWTLLNERRDINHLVSELIGAHSLSLARVSPGDSHASPGGAQLTHSTRQLLVRLKTIFDHQLSRFAQRDVVGTTLDSPVIQDFCFDTAIYVLHIGTKIETPTRLGRAEYVLHRGLVLATFLSAFRTLNLHREPLTPQQQDELRQKTTHLAQVWHGQQSLSLFEGLVLHTLVPDTLDIQELDERCTIKTFGCTKFDRASFHQGCAPYCSDPTSPECRRESIRSCQGIFNAALGNLLESNWVEAFWTLHDMSWALMDAAVRSSGPMTLDSERYDGVSAEARSAGLELCDIAHAKSNSLHPRTRNSVLCGYFEDAIIHICGTTEFLLVPSSVVVSDRARQGVDVEIVELERFLIARDRTLSRQYRQTTQQSQRARPSRNLNIIQTLEAPANIGNGIFCCPSATPHTENDGGYCDDTVRAQSDLDLTGGYSSYLDTQPTAPPRTTRAGKPDTPASEDRPYYHEGSQAPSITSQQHSPRSPLSPAGESSYTIDDGLQAVEERKSRLPHPPHPPATPDPVHYVPQPYIPSSAKTPSLSGGSATSKSKTNILSSFGLGKRTSAKVSNQGSVEKATLIPVPEDLSFCFSTAGTSLLLWTKKIADHIVKLHWPFEDGQKLSLTTPGEASPPSLRLVQAGTSLVAAVVFEGSKCKLFHFDQAGVRGEIVIQNSNAVPTALAVSRDDTKIAVSCGAVVFLYNVTDGIARLIGTPPAHSRSRTIAGNRRLQRLNFSIDSKVLVVATQEHDDGQTYPIYVTLWRFLPESPGLKFEAELDPVNLGLGYGDDPGLSGIFCSIDSATFSNSRVFLTAQATKPYPSILTPSKDPRNKHKHLTGLSEKRIDAAAQTLGPSEESYGSLYVFKSGKHDICTVDIRTGIPQTVASFASERASLKIHQETMAVAFPKDSLALAFWKGRDGGLVLKQLELAPLIKGPRQAVVHGVELREAYLKVARQAV</sequence>
<evidence type="ECO:0000313" key="2">
    <source>
        <dbReference type="EMBL" id="KAK3687889.1"/>
    </source>
</evidence>
<name>A0AAE1CBX1_9PEZI</name>
<feature type="region of interest" description="Disordered" evidence="1">
    <location>
        <begin position="505"/>
        <end position="547"/>
    </location>
</feature>
<dbReference type="SUPFAM" id="SSF82171">
    <property type="entry name" value="DPP6 N-terminal domain-like"/>
    <property type="match status" value="1"/>
</dbReference>
<feature type="region of interest" description="Disordered" evidence="1">
    <location>
        <begin position="430"/>
        <end position="493"/>
    </location>
</feature>
<dbReference type="EMBL" id="JAULSO010000002">
    <property type="protein sequence ID" value="KAK3687889.1"/>
    <property type="molecule type" value="Genomic_DNA"/>
</dbReference>
<comment type="caution">
    <text evidence="2">The sequence shown here is derived from an EMBL/GenBank/DDBJ whole genome shotgun (WGS) entry which is preliminary data.</text>
</comment>
<proteinExistence type="predicted"/>
<evidence type="ECO:0000313" key="3">
    <source>
        <dbReference type="Proteomes" id="UP001270362"/>
    </source>
</evidence>
<feature type="compositionally biased region" description="Pro residues" evidence="1">
    <location>
        <begin position="510"/>
        <end position="519"/>
    </location>
</feature>
<feature type="compositionally biased region" description="Polar residues" evidence="1">
    <location>
        <begin position="470"/>
        <end position="493"/>
    </location>
</feature>
<dbReference type="AlphaFoldDB" id="A0AAE1CBX1"/>
<protein>
    <submittedName>
        <fullName evidence="2">Uncharacterized protein</fullName>
    </submittedName>
</protein>
<feature type="compositionally biased region" description="Polar residues" evidence="1">
    <location>
        <begin position="533"/>
        <end position="547"/>
    </location>
</feature>
<accession>A0AAE1CBX1</accession>
<reference evidence="2" key="2">
    <citation type="submission" date="2023-06" db="EMBL/GenBank/DDBJ databases">
        <authorList>
            <consortium name="Lawrence Berkeley National Laboratory"/>
            <person name="Haridas S."/>
            <person name="Hensen N."/>
            <person name="Bonometti L."/>
            <person name="Westerberg I."/>
            <person name="Brannstrom I.O."/>
            <person name="Guillou S."/>
            <person name="Cros-Aarteil S."/>
            <person name="Calhoun S."/>
            <person name="Kuo A."/>
            <person name="Mondo S."/>
            <person name="Pangilinan J."/>
            <person name="Riley R."/>
            <person name="Labutti K."/>
            <person name="Andreopoulos B."/>
            <person name="Lipzen A."/>
            <person name="Chen C."/>
            <person name="Yanf M."/>
            <person name="Daum C."/>
            <person name="Ng V."/>
            <person name="Clum A."/>
            <person name="Steindorff A."/>
            <person name="Ohm R."/>
            <person name="Martin F."/>
            <person name="Silar P."/>
            <person name="Natvig D."/>
            <person name="Lalanne C."/>
            <person name="Gautier V."/>
            <person name="Ament-Velasquez S.L."/>
            <person name="Kruys A."/>
            <person name="Hutchinson M.I."/>
            <person name="Powell A.J."/>
            <person name="Barry K."/>
            <person name="Miller A.N."/>
            <person name="Grigoriev I.V."/>
            <person name="Debuchy R."/>
            <person name="Gladieux P."/>
            <person name="Thoren M.H."/>
            <person name="Johannesson H."/>
        </authorList>
    </citation>
    <scope>NUCLEOTIDE SEQUENCE</scope>
    <source>
        <strain evidence="2">CBS 314.62</strain>
    </source>
</reference>
<reference evidence="2" key="1">
    <citation type="journal article" date="2023" name="Mol. Phylogenet. Evol.">
        <title>Genome-scale phylogeny and comparative genomics of the fungal order Sordariales.</title>
        <authorList>
            <person name="Hensen N."/>
            <person name="Bonometti L."/>
            <person name="Westerberg I."/>
            <person name="Brannstrom I.O."/>
            <person name="Guillou S."/>
            <person name="Cros-Aarteil S."/>
            <person name="Calhoun S."/>
            <person name="Haridas S."/>
            <person name="Kuo A."/>
            <person name="Mondo S."/>
            <person name="Pangilinan J."/>
            <person name="Riley R."/>
            <person name="LaButti K."/>
            <person name="Andreopoulos B."/>
            <person name="Lipzen A."/>
            <person name="Chen C."/>
            <person name="Yan M."/>
            <person name="Daum C."/>
            <person name="Ng V."/>
            <person name="Clum A."/>
            <person name="Steindorff A."/>
            <person name="Ohm R.A."/>
            <person name="Martin F."/>
            <person name="Silar P."/>
            <person name="Natvig D.O."/>
            <person name="Lalanne C."/>
            <person name="Gautier V."/>
            <person name="Ament-Velasquez S.L."/>
            <person name="Kruys A."/>
            <person name="Hutchinson M.I."/>
            <person name="Powell A.J."/>
            <person name="Barry K."/>
            <person name="Miller A.N."/>
            <person name="Grigoriev I.V."/>
            <person name="Debuchy R."/>
            <person name="Gladieux P."/>
            <person name="Hiltunen Thoren M."/>
            <person name="Johannesson H."/>
        </authorList>
    </citation>
    <scope>NUCLEOTIDE SEQUENCE</scope>
    <source>
        <strain evidence="2">CBS 314.62</strain>
    </source>
</reference>
<keyword evidence="3" id="KW-1185">Reference proteome</keyword>